<dbReference type="PANTHER" id="PTHR33321">
    <property type="match status" value="1"/>
</dbReference>
<dbReference type="STRING" id="3218.A9T273"/>
<dbReference type="OrthoDB" id="891726at2759"/>
<keyword evidence="3" id="KW-1185">Reference proteome</keyword>
<dbReference type="EnsemblPlants" id="Pp3c5_26270V3.2">
    <property type="protein sequence ID" value="PAC:32955605.CDS.1"/>
    <property type="gene ID" value="Pp3c5_26270"/>
</dbReference>
<organism evidence="1">
    <name type="scientific">Physcomitrium patens</name>
    <name type="common">Spreading-leaved earth moss</name>
    <name type="synonym">Physcomitrella patens</name>
    <dbReference type="NCBI Taxonomy" id="3218"/>
    <lineage>
        <taxon>Eukaryota</taxon>
        <taxon>Viridiplantae</taxon>
        <taxon>Streptophyta</taxon>
        <taxon>Embryophyta</taxon>
        <taxon>Bryophyta</taxon>
        <taxon>Bryophytina</taxon>
        <taxon>Bryopsida</taxon>
        <taxon>Funariidae</taxon>
        <taxon>Funariales</taxon>
        <taxon>Funariaceae</taxon>
        <taxon>Physcomitrium</taxon>
    </lineage>
</organism>
<dbReference type="Gramene" id="Pp3c5_26270V3.2">
    <property type="protein sequence ID" value="PAC:32955605.CDS.1"/>
    <property type="gene ID" value="Pp3c5_26270"/>
</dbReference>
<reference evidence="2" key="3">
    <citation type="submission" date="2020-12" db="UniProtKB">
        <authorList>
            <consortium name="EnsemblPlants"/>
        </authorList>
    </citation>
    <scope>IDENTIFICATION</scope>
</reference>
<evidence type="ECO:0008006" key="4">
    <source>
        <dbReference type="Google" id="ProtNLM"/>
    </source>
</evidence>
<dbReference type="eggNOG" id="ENOG502QURC">
    <property type="taxonomic scope" value="Eukaryota"/>
</dbReference>
<sequence length="206" mass="24077">MGSGGTSTIFTVKNDGSNTAVGKVFDEFGTKYWEELLRDAKKFCKEKFGEVKDHSTVTLVVVELQRGIPAVTVGDKIELSAHYIVEKKNDKKEIKGVIYHESVHVWQNNEGNYRDAKFRGVIEGVADWIRLRADLAPPHWKKAPSAHWYDGYETTAYFLDWICYRYDENFVKKLNKKMKNSWSEDFFQQIVHKEVEELWNEYKRTP</sequence>
<accession>A9T273</accession>
<dbReference type="EnsemblPlants" id="Pp3c5_26270V3.1">
    <property type="protein sequence ID" value="PAC:32955604.CDS.1"/>
    <property type="gene ID" value="Pp3c5_26270"/>
</dbReference>
<dbReference type="OMA" id="WQSHANH"/>
<dbReference type="Gramene" id="Pp3c5_26270V3.1">
    <property type="protein sequence ID" value="PAC:32955604.CDS.1"/>
    <property type="gene ID" value="Pp3c5_26270"/>
</dbReference>
<name>A9T273_PHYPA</name>
<reference evidence="1 3" key="1">
    <citation type="journal article" date="2008" name="Science">
        <title>The Physcomitrella genome reveals evolutionary insights into the conquest of land by plants.</title>
        <authorList>
            <person name="Rensing S."/>
            <person name="Lang D."/>
            <person name="Zimmer A."/>
            <person name="Terry A."/>
            <person name="Salamov A."/>
            <person name="Shapiro H."/>
            <person name="Nishiyama T."/>
            <person name="Perroud P.-F."/>
            <person name="Lindquist E."/>
            <person name="Kamisugi Y."/>
            <person name="Tanahashi T."/>
            <person name="Sakakibara K."/>
            <person name="Fujita T."/>
            <person name="Oishi K."/>
            <person name="Shin-I T."/>
            <person name="Kuroki Y."/>
            <person name="Toyoda A."/>
            <person name="Suzuki Y."/>
            <person name="Hashimoto A."/>
            <person name="Yamaguchi K."/>
            <person name="Sugano A."/>
            <person name="Kohara Y."/>
            <person name="Fujiyama A."/>
            <person name="Anterola A."/>
            <person name="Aoki S."/>
            <person name="Ashton N."/>
            <person name="Barbazuk W.B."/>
            <person name="Barker E."/>
            <person name="Bennetzen J."/>
            <person name="Bezanilla M."/>
            <person name="Blankenship R."/>
            <person name="Cho S.H."/>
            <person name="Dutcher S."/>
            <person name="Estelle M."/>
            <person name="Fawcett J.A."/>
            <person name="Gundlach H."/>
            <person name="Hanada K."/>
            <person name="Heyl A."/>
            <person name="Hicks K.A."/>
            <person name="Hugh J."/>
            <person name="Lohr M."/>
            <person name="Mayer K."/>
            <person name="Melkozernov A."/>
            <person name="Murata T."/>
            <person name="Nelson D."/>
            <person name="Pils B."/>
            <person name="Prigge M."/>
            <person name="Reiss B."/>
            <person name="Renner T."/>
            <person name="Rombauts S."/>
            <person name="Rushton P."/>
            <person name="Sanderfoot A."/>
            <person name="Schween G."/>
            <person name="Shiu S.-H."/>
            <person name="Stueber K."/>
            <person name="Theodoulou F.L."/>
            <person name="Tu H."/>
            <person name="Van de Peer Y."/>
            <person name="Verrier P.J."/>
            <person name="Waters E."/>
            <person name="Wood A."/>
            <person name="Yang L."/>
            <person name="Cove D."/>
            <person name="Cuming A."/>
            <person name="Hasebe M."/>
            <person name="Lucas S."/>
            <person name="Mishler D.B."/>
            <person name="Reski R."/>
            <person name="Grigoriev I."/>
            <person name="Quatrano R.S."/>
            <person name="Boore J.L."/>
        </authorList>
    </citation>
    <scope>NUCLEOTIDE SEQUENCE [LARGE SCALE GENOMIC DNA]</scope>
    <source>
        <strain evidence="2 3">cv. Gransden 2004</strain>
    </source>
</reference>
<dbReference type="Proteomes" id="UP000006727">
    <property type="component" value="Chromosome 5"/>
</dbReference>
<evidence type="ECO:0000313" key="2">
    <source>
        <dbReference type="EnsemblPlants" id="PAC:32955604.CDS.1"/>
    </source>
</evidence>
<evidence type="ECO:0000313" key="3">
    <source>
        <dbReference type="Proteomes" id="UP000006727"/>
    </source>
</evidence>
<dbReference type="EMBL" id="ABEU02000005">
    <property type="protein sequence ID" value="PNR54507.1"/>
    <property type="molecule type" value="Genomic_DNA"/>
</dbReference>
<reference evidence="1 3" key="2">
    <citation type="journal article" date="2018" name="Plant J.">
        <title>The Physcomitrella patens chromosome-scale assembly reveals moss genome structure and evolution.</title>
        <authorList>
            <person name="Lang D."/>
            <person name="Ullrich K.K."/>
            <person name="Murat F."/>
            <person name="Fuchs J."/>
            <person name="Jenkins J."/>
            <person name="Haas F.B."/>
            <person name="Piednoel M."/>
            <person name="Gundlach H."/>
            <person name="Van Bel M."/>
            <person name="Meyberg R."/>
            <person name="Vives C."/>
            <person name="Morata J."/>
            <person name="Symeonidi A."/>
            <person name="Hiss M."/>
            <person name="Muchero W."/>
            <person name="Kamisugi Y."/>
            <person name="Saleh O."/>
            <person name="Blanc G."/>
            <person name="Decker E.L."/>
            <person name="van Gessel N."/>
            <person name="Grimwood J."/>
            <person name="Hayes R.D."/>
            <person name="Graham S.W."/>
            <person name="Gunter L.E."/>
            <person name="McDaniel S.F."/>
            <person name="Hoernstein S.N.W."/>
            <person name="Larsson A."/>
            <person name="Li F.W."/>
            <person name="Perroud P.F."/>
            <person name="Phillips J."/>
            <person name="Ranjan P."/>
            <person name="Rokshar D.S."/>
            <person name="Rothfels C.J."/>
            <person name="Schneider L."/>
            <person name="Shu S."/>
            <person name="Stevenson D.W."/>
            <person name="Thummler F."/>
            <person name="Tillich M."/>
            <person name="Villarreal Aguilar J.C."/>
            <person name="Widiez T."/>
            <person name="Wong G.K."/>
            <person name="Wymore A."/>
            <person name="Zhang Y."/>
            <person name="Zimmer A.D."/>
            <person name="Quatrano R.S."/>
            <person name="Mayer K.F.X."/>
            <person name="Goodstein D."/>
            <person name="Casacuberta J.M."/>
            <person name="Vandepoele K."/>
            <person name="Reski R."/>
            <person name="Cuming A.C."/>
            <person name="Tuskan G.A."/>
            <person name="Maumus F."/>
            <person name="Salse J."/>
            <person name="Schmutz J."/>
            <person name="Rensing S.A."/>
        </authorList>
    </citation>
    <scope>NUCLEOTIDE SEQUENCE [LARGE SCALE GENOMIC DNA]</scope>
    <source>
        <strain evidence="2 3">cv. Gransden 2004</strain>
    </source>
</reference>
<dbReference type="Pfam" id="PF04450">
    <property type="entry name" value="BSP"/>
    <property type="match status" value="1"/>
</dbReference>
<dbReference type="PANTHER" id="PTHR33321:SF12">
    <property type="entry name" value="PLANT BASIC SECRETORY PROTEIN (BSP) FAMILY PROTEIN"/>
    <property type="match status" value="1"/>
</dbReference>
<evidence type="ECO:0000313" key="1">
    <source>
        <dbReference type="EMBL" id="PNR54507.1"/>
    </source>
</evidence>
<dbReference type="AlphaFoldDB" id="A9T273"/>
<proteinExistence type="predicted"/>
<dbReference type="InterPro" id="IPR007541">
    <property type="entry name" value="Uncharacterised_BSP"/>
</dbReference>
<dbReference type="HOGENOM" id="CLU_062644_2_1_1"/>
<dbReference type="PaxDb" id="3218-PP1S154_59V6.1"/>
<protein>
    <recommendedName>
        <fullName evidence="4">Plant basic secretory protein (BSP) family protein</fullName>
    </recommendedName>
</protein>
<gene>
    <name evidence="2" type="primary">LOC112282835</name>
    <name evidence="1" type="ORF">PHYPA_008184</name>
</gene>